<keyword evidence="3" id="KW-1185">Reference proteome</keyword>
<feature type="chain" id="PRO_5039441157" evidence="1">
    <location>
        <begin position="27"/>
        <end position="109"/>
    </location>
</feature>
<evidence type="ECO:0000313" key="3">
    <source>
        <dbReference type="Proteomes" id="UP001055439"/>
    </source>
</evidence>
<protein>
    <submittedName>
        <fullName evidence="2">Lysine ketoglutarate reductase trans-splicing related 1</fullName>
    </submittedName>
</protein>
<dbReference type="PANTHER" id="PTHR31210:SF68">
    <property type="entry name" value="OS06G0727800 PROTEIN"/>
    <property type="match status" value="1"/>
</dbReference>
<dbReference type="Pfam" id="PF05212">
    <property type="entry name" value="DUF707"/>
    <property type="match status" value="1"/>
</dbReference>
<organism evidence="2 3">
    <name type="scientific">Musa troglodytarum</name>
    <name type="common">fe'i banana</name>
    <dbReference type="NCBI Taxonomy" id="320322"/>
    <lineage>
        <taxon>Eukaryota</taxon>
        <taxon>Viridiplantae</taxon>
        <taxon>Streptophyta</taxon>
        <taxon>Embryophyta</taxon>
        <taxon>Tracheophyta</taxon>
        <taxon>Spermatophyta</taxon>
        <taxon>Magnoliopsida</taxon>
        <taxon>Liliopsida</taxon>
        <taxon>Zingiberales</taxon>
        <taxon>Musaceae</taxon>
        <taxon>Musa</taxon>
    </lineage>
</organism>
<proteinExistence type="predicted"/>
<gene>
    <name evidence="2" type="ORF">MUK42_06883</name>
</gene>
<reference evidence="2" key="1">
    <citation type="submission" date="2022-05" db="EMBL/GenBank/DDBJ databases">
        <title>The Musa troglodytarum L. genome provides insights into the mechanism of non-climacteric behaviour and enrichment of carotenoids.</title>
        <authorList>
            <person name="Wang J."/>
        </authorList>
    </citation>
    <scope>NUCLEOTIDE SEQUENCE</scope>
    <source>
        <tissue evidence="2">Leaf</tissue>
    </source>
</reference>
<keyword evidence="1" id="KW-0732">Signal</keyword>
<dbReference type="InterPro" id="IPR007877">
    <property type="entry name" value="DUF707"/>
</dbReference>
<evidence type="ECO:0000256" key="1">
    <source>
        <dbReference type="SAM" id="SignalP"/>
    </source>
</evidence>
<dbReference type="PANTHER" id="PTHR31210">
    <property type="entry name" value="OS06G0731900 PROTEIN"/>
    <property type="match status" value="1"/>
</dbReference>
<evidence type="ECO:0000313" key="2">
    <source>
        <dbReference type="EMBL" id="URE27364.1"/>
    </source>
</evidence>
<dbReference type="EMBL" id="CP097510">
    <property type="protein sequence ID" value="URE27364.1"/>
    <property type="molecule type" value="Genomic_DNA"/>
</dbReference>
<sequence length="109" mass="12446">MHVGCAFRLVMLLICTFNTLCPQLSACRYITMEISQPGVDPSTGLTWRMTMRRRDHDVHRETEEKPGRCSDPRLPPCCLRILCLPGLSLPCHPTNRFVEIMTPVFSRDA</sequence>
<accession>A0A9E7KTX6</accession>
<feature type="signal peptide" evidence="1">
    <location>
        <begin position="1"/>
        <end position="26"/>
    </location>
</feature>
<dbReference type="Proteomes" id="UP001055439">
    <property type="component" value="Chromosome 8"/>
</dbReference>
<name>A0A9E7KTX6_9LILI</name>
<dbReference type="AlphaFoldDB" id="A0A9E7KTX6"/>